<dbReference type="PANTHER" id="PTHR12341:SF41">
    <property type="entry name" value="5'-3' EXORIBONUCLEASE 2"/>
    <property type="match status" value="1"/>
</dbReference>
<dbReference type="PANTHER" id="PTHR12341">
    <property type="entry name" value="5'-&gt;3' EXORIBONUCLEASE"/>
    <property type="match status" value="1"/>
</dbReference>
<evidence type="ECO:0000259" key="5">
    <source>
        <dbReference type="Pfam" id="PF17846"/>
    </source>
</evidence>
<evidence type="ECO:0008006" key="7">
    <source>
        <dbReference type="Google" id="ProtNLM"/>
    </source>
</evidence>
<keyword evidence="3" id="KW-0269">Exonuclease</keyword>
<evidence type="ECO:0000313" key="6">
    <source>
        <dbReference type="EMBL" id="QHT73836.1"/>
    </source>
</evidence>
<reference evidence="6" key="1">
    <citation type="journal article" date="2020" name="Nature">
        <title>Giant virus diversity and host interactions through global metagenomics.</title>
        <authorList>
            <person name="Schulz F."/>
            <person name="Roux S."/>
            <person name="Paez-Espino D."/>
            <person name="Jungbluth S."/>
            <person name="Walsh D.A."/>
            <person name="Denef V.J."/>
            <person name="McMahon K.D."/>
            <person name="Konstantinidis K.T."/>
            <person name="Eloe-Fadrosh E.A."/>
            <person name="Kyrpides N.C."/>
            <person name="Woyke T."/>
        </authorList>
    </citation>
    <scope>NUCLEOTIDE SEQUENCE</scope>
    <source>
        <strain evidence="6">GVMAG-M-3300023179-4</strain>
    </source>
</reference>
<dbReference type="EMBL" id="MN739833">
    <property type="protein sequence ID" value="QHT73836.1"/>
    <property type="molecule type" value="Genomic_DNA"/>
</dbReference>
<evidence type="ECO:0000256" key="2">
    <source>
        <dbReference type="ARBA" id="ARBA00022801"/>
    </source>
</evidence>
<dbReference type="AlphaFoldDB" id="A0A6C0H0R0"/>
<evidence type="ECO:0000259" key="4">
    <source>
        <dbReference type="Pfam" id="PF03159"/>
    </source>
</evidence>
<dbReference type="InterPro" id="IPR027073">
    <property type="entry name" value="5_3_exoribonuclease"/>
</dbReference>
<dbReference type="Pfam" id="PF17846">
    <property type="entry name" value="XRN_M"/>
    <property type="match status" value="2"/>
</dbReference>
<dbReference type="InterPro" id="IPR004859">
    <property type="entry name" value="Xrn1_N"/>
</dbReference>
<evidence type="ECO:0000256" key="1">
    <source>
        <dbReference type="ARBA" id="ARBA00022722"/>
    </source>
</evidence>
<keyword evidence="2" id="KW-0378">Hydrolase</keyword>
<dbReference type="Gene3D" id="1.25.40.1050">
    <property type="match status" value="1"/>
</dbReference>
<dbReference type="GO" id="GO:0000956">
    <property type="term" value="P:nuclear-transcribed mRNA catabolic process"/>
    <property type="evidence" value="ECO:0007669"/>
    <property type="project" value="TreeGrafter"/>
</dbReference>
<sequence>MGVPGFFAWLIKNYKQKSMITNVITNKELKNKIDNLFIDTNCLIHPQCFAILNDNKELKNIDTLEKKMINQVINYLDEIIQLVNPNKLIYIAIDGVAPMAKIKHQRIRRFKSVRDNEIKNDIRRKHNIPEEHLWSNACITPGTVFMDKLNKAIINYINLNKAKNLNIQVKFSSSNTPAEGEHKILQYIRNNNINTDISVIYGLDADLLFLSLSTHNKNIYLIREAQELSKEGETSLTGKFNYVSIDILRECIINEMIFRIADEGDEKMENKIIDNSINFINDFIFICFLLGNDFVPNIVSLNLKTSNKKIDNGLDILFEKYGNIFRELNPKENDKFIFLINTDCSINFIFFKSICLELSLHERSFFQQTLDNKRYYPQPTTSLSPYENEIFKLENLCFKINDPIQLGKDDHDKERYYKHYYNINYETEKNDIFDICKKYVYGLFWINNYYMKDCIDWIWYFSHHHGLFISDISEYIHTLNEKEFINIFQKPINNYYNQVKPFEQLMMVLPKQLGYLLPSVLKQLLNTDSKIKKLSPTFFDQDMLYKTKLWQAIPNIEMIPLEYIQNLVSNIKLLESDQRRNKTMKIYECMI</sequence>
<dbReference type="Gene3D" id="3.40.50.12390">
    <property type="match status" value="1"/>
</dbReference>
<dbReference type="CDD" id="cd18673">
    <property type="entry name" value="PIN_XRN1-2-like"/>
    <property type="match status" value="1"/>
</dbReference>
<keyword evidence="1" id="KW-0540">Nuclease</keyword>
<dbReference type="InterPro" id="IPR041412">
    <property type="entry name" value="Xrn1_helical"/>
</dbReference>
<dbReference type="GO" id="GO:0003723">
    <property type="term" value="F:RNA binding"/>
    <property type="evidence" value="ECO:0007669"/>
    <property type="project" value="TreeGrafter"/>
</dbReference>
<protein>
    <recommendedName>
        <fullName evidence="7">Xrn1 N-terminal domain-containing protein</fullName>
    </recommendedName>
</protein>
<name>A0A6C0H0R0_9ZZZZ</name>
<dbReference type="InterPro" id="IPR029060">
    <property type="entry name" value="PIN-like_dom_sf"/>
</dbReference>
<dbReference type="Pfam" id="PF03159">
    <property type="entry name" value="XRN_N"/>
    <property type="match status" value="1"/>
</dbReference>
<organism evidence="6">
    <name type="scientific">viral metagenome</name>
    <dbReference type="NCBI Taxonomy" id="1070528"/>
    <lineage>
        <taxon>unclassified sequences</taxon>
        <taxon>metagenomes</taxon>
        <taxon>organismal metagenomes</taxon>
    </lineage>
</organism>
<evidence type="ECO:0000256" key="3">
    <source>
        <dbReference type="ARBA" id="ARBA00022839"/>
    </source>
</evidence>
<dbReference type="SUPFAM" id="SSF88723">
    <property type="entry name" value="PIN domain-like"/>
    <property type="match status" value="1"/>
</dbReference>
<feature type="domain" description="Xrn1 helical" evidence="5">
    <location>
        <begin position="399"/>
        <end position="584"/>
    </location>
</feature>
<feature type="domain" description="Xrn1 N-terminal" evidence="4">
    <location>
        <begin position="1"/>
        <end position="224"/>
    </location>
</feature>
<dbReference type="GO" id="GO:0004534">
    <property type="term" value="F:5'-3' RNA exonuclease activity"/>
    <property type="evidence" value="ECO:0007669"/>
    <property type="project" value="TreeGrafter"/>
</dbReference>
<accession>A0A6C0H0R0</accession>
<feature type="domain" description="Xrn1 helical" evidence="5">
    <location>
        <begin position="278"/>
        <end position="322"/>
    </location>
</feature>
<dbReference type="GO" id="GO:0005634">
    <property type="term" value="C:nucleus"/>
    <property type="evidence" value="ECO:0007669"/>
    <property type="project" value="TreeGrafter"/>
</dbReference>
<proteinExistence type="predicted"/>